<dbReference type="OrthoDB" id="6427837at2759"/>
<evidence type="ECO:0000313" key="3">
    <source>
        <dbReference type="Proteomes" id="UP000288716"/>
    </source>
</evidence>
<keyword evidence="3" id="KW-1185">Reference proteome</keyword>
<dbReference type="EMBL" id="NCKV01018378">
    <property type="protein sequence ID" value="RWS20311.1"/>
    <property type="molecule type" value="Genomic_DNA"/>
</dbReference>
<dbReference type="InterPro" id="IPR038717">
    <property type="entry name" value="Tc1-like_DDE_dom"/>
</dbReference>
<evidence type="ECO:0000313" key="2">
    <source>
        <dbReference type="EMBL" id="RWS20311.1"/>
    </source>
</evidence>
<accession>A0A443RY91</accession>
<proteinExistence type="predicted"/>
<dbReference type="VEuPathDB" id="VectorBase:LDEU011729"/>
<name>A0A443RY91_9ACAR</name>
<dbReference type="Proteomes" id="UP000288716">
    <property type="component" value="Unassembled WGS sequence"/>
</dbReference>
<sequence length="92" mass="11001">MMWGETRPKKARPKYGKALMIWNGISLRVNAWWRPCLRDDFILQQDNARPHTARSTKEYLRKANIKTSEWPACLPDLNPIVNVWFYINDRLK</sequence>
<dbReference type="GO" id="GO:0003676">
    <property type="term" value="F:nucleic acid binding"/>
    <property type="evidence" value="ECO:0007669"/>
    <property type="project" value="InterPro"/>
</dbReference>
<gene>
    <name evidence="2" type="ORF">B4U80_08064</name>
</gene>
<dbReference type="Gene3D" id="3.30.420.10">
    <property type="entry name" value="Ribonuclease H-like superfamily/Ribonuclease H"/>
    <property type="match status" value="1"/>
</dbReference>
<dbReference type="AlphaFoldDB" id="A0A443RY91"/>
<comment type="caution">
    <text evidence="2">The sequence shown here is derived from an EMBL/GenBank/DDBJ whole genome shotgun (WGS) entry which is preliminary data.</text>
</comment>
<dbReference type="Pfam" id="PF13358">
    <property type="entry name" value="DDE_3"/>
    <property type="match status" value="1"/>
</dbReference>
<evidence type="ECO:0000259" key="1">
    <source>
        <dbReference type="Pfam" id="PF13358"/>
    </source>
</evidence>
<organism evidence="2 3">
    <name type="scientific">Leptotrombidium deliense</name>
    <dbReference type="NCBI Taxonomy" id="299467"/>
    <lineage>
        <taxon>Eukaryota</taxon>
        <taxon>Metazoa</taxon>
        <taxon>Ecdysozoa</taxon>
        <taxon>Arthropoda</taxon>
        <taxon>Chelicerata</taxon>
        <taxon>Arachnida</taxon>
        <taxon>Acari</taxon>
        <taxon>Acariformes</taxon>
        <taxon>Trombidiformes</taxon>
        <taxon>Prostigmata</taxon>
        <taxon>Anystina</taxon>
        <taxon>Parasitengona</taxon>
        <taxon>Trombiculoidea</taxon>
        <taxon>Trombiculidae</taxon>
        <taxon>Leptotrombidium</taxon>
    </lineage>
</organism>
<dbReference type="InterPro" id="IPR036397">
    <property type="entry name" value="RNaseH_sf"/>
</dbReference>
<protein>
    <recommendedName>
        <fullName evidence="1">Tc1-like transposase DDE domain-containing protein</fullName>
    </recommendedName>
</protein>
<reference evidence="2 3" key="1">
    <citation type="journal article" date="2018" name="Gigascience">
        <title>Genomes of trombidid mites reveal novel predicted allergens and laterally-transferred genes associated with secondary metabolism.</title>
        <authorList>
            <person name="Dong X."/>
            <person name="Chaisiri K."/>
            <person name="Xia D."/>
            <person name="Armstrong S.D."/>
            <person name="Fang Y."/>
            <person name="Donnelly M.J."/>
            <person name="Kadowaki T."/>
            <person name="McGarry J.W."/>
            <person name="Darby A.C."/>
            <person name="Makepeace B.L."/>
        </authorList>
    </citation>
    <scope>NUCLEOTIDE SEQUENCE [LARGE SCALE GENOMIC DNA]</scope>
    <source>
        <strain evidence="2">UoL-UT</strain>
    </source>
</reference>
<feature type="domain" description="Tc1-like transposase DDE" evidence="1">
    <location>
        <begin position="41"/>
        <end position="91"/>
    </location>
</feature>
<dbReference type="STRING" id="299467.A0A443RY91"/>